<feature type="transmembrane region" description="Helical" evidence="5">
    <location>
        <begin position="205"/>
        <end position="228"/>
    </location>
</feature>
<accession>A0A0M8NQK9</accession>
<dbReference type="SUPFAM" id="SSF103473">
    <property type="entry name" value="MFS general substrate transporter"/>
    <property type="match status" value="1"/>
</dbReference>
<keyword evidence="2 5" id="KW-0812">Transmembrane</keyword>
<gene>
    <name evidence="6" type="ORF">ACN38_g11844</name>
</gene>
<feature type="transmembrane region" description="Helical" evidence="5">
    <location>
        <begin position="381"/>
        <end position="402"/>
    </location>
</feature>
<evidence type="ECO:0000313" key="6">
    <source>
        <dbReference type="EMBL" id="KOS37366.1"/>
    </source>
</evidence>
<sequence length="516" mass="57207">MNENVSPAGAIRSDDMALSSIRKGRFEESTHLEDVSVTTSDTQAPEAPINWPAWKRNVQILMVAIHSMVCVFMAAGIIPGYEAMAEEYNITVPQASYLTSVQVCIFSFTSPRYKLTTYLYPFKILILGIAPFFWIPITMRYGRYHIFMFSVLGTMVCNIGGVFCRTFGSQMATRAIAAWLISPPLGIGSGVVTELCYPEERARKLGWWTLLITIGIPGGAFINGFVVQHLGVPWIFWIFAIINGVQFIAYVLLGDETLYVKDIPIHPKPNGWSRLVPCRIDLRPFEMRNFIAPLFLGSFPRILIPGIAYGVEFAYANIAIIVETPLIFGEKFHFNAQQVGYQFISIIIGSVIGEQVSGPMSDWFLGVLRRRKGYTIPADRLWLSYIGYGTVFAGLLVWGFQLERSTTWNVTPCIGMAIAAFGNQVLTTTLISFAVDSHKEHSASIGVFINLCRQIYGFCGPFYFPDMYAKLGLSGAAGVMCGIMAVASLTPAWGGPFRVVSYLSSVMCLNFADLLL</sequence>
<dbReference type="PANTHER" id="PTHR23502">
    <property type="entry name" value="MAJOR FACILITATOR SUPERFAMILY"/>
    <property type="match status" value="1"/>
</dbReference>
<organism evidence="6 7">
    <name type="scientific">Penicillium nordicum</name>
    <dbReference type="NCBI Taxonomy" id="229535"/>
    <lineage>
        <taxon>Eukaryota</taxon>
        <taxon>Fungi</taxon>
        <taxon>Dikarya</taxon>
        <taxon>Ascomycota</taxon>
        <taxon>Pezizomycotina</taxon>
        <taxon>Eurotiomycetes</taxon>
        <taxon>Eurotiomycetidae</taxon>
        <taxon>Eurotiales</taxon>
        <taxon>Aspergillaceae</taxon>
        <taxon>Penicillium</taxon>
    </lineage>
</organism>
<dbReference type="InterPro" id="IPR036259">
    <property type="entry name" value="MFS_trans_sf"/>
</dbReference>
<keyword evidence="4 5" id="KW-0472">Membrane</keyword>
<keyword evidence="7" id="KW-1185">Reference proteome</keyword>
<dbReference type="Pfam" id="PF07690">
    <property type="entry name" value="MFS_1"/>
    <property type="match status" value="1"/>
</dbReference>
<dbReference type="AlphaFoldDB" id="A0A0M8NQK9"/>
<dbReference type="STRING" id="229535.A0A0M8NQK9"/>
<feature type="transmembrane region" description="Helical" evidence="5">
    <location>
        <begin position="234"/>
        <end position="253"/>
    </location>
</feature>
<proteinExistence type="predicted"/>
<evidence type="ECO:0000256" key="4">
    <source>
        <dbReference type="ARBA" id="ARBA00023136"/>
    </source>
</evidence>
<evidence type="ECO:0000256" key="3">
    <source>
        <dbReference type="ARBA" id="ARBA00022989"/>
    </source>
</evidence>
<evidence type="ECO:0000256" key="5">
    <source>
        <dbReference type="SAM" id="Phobius"/>
    </source>
</evidence>
<dbReference type="EMBL" id="LHQQ01000325">
    <property type="protein sequence ID" value="KOS37366.1"/>
    <property type="molecule type" value="Genomic_DNA"/>
</dbReference>
<comment type="caution">
    <text evidence="6">The sequence shown here is derived from an EMBL/GenBank/DDBJ whole genome shotgun (WGS) entry which is preliminary data.</text>
</comment>
<dbReference type="InterPro" id="IPR011701">
    <property type="entry name" value="MFS"/>
</dbReference>
<dbReference type="GO" id="GO:0005886">
    <property type="term" value="C:plasma membrane"/>
    <property type="evidence" value="ECO:0007669"/>
    <property type="project" value="TreeGrafter"/>
</dbReference>
<evidence type="ECO:0008006" key="8">
    <source>
        <dbReference type="Google" id="ProtNLM"/>
    </source>
</evidence>
<reference evidence="6 7" key="1">
    <citation type="submission" date="2015-08" db="EMBL/GenBank/DDBJ databases">
        <title>Genome sequencing of Penicillium nordicum.</title>
        <authorList>
            <person name="Nguyen H.D."/>
            <person name="Seifert K.A."/>
        </authorList>
    </citation>
    <scope>NUCLEOTIDE SEQUENCE [LARGE SCALE GENOMIC DNA]</scope>
    <source>
        <strain evidence="6 7">DAOMC 185683</strain>
    </source>
</reference>
<evidence type="ECO:0000256" key="2">
    <source>
        <dbReference type="ARBA" id="ARBA00022692"/>
    </source>
</evidence>
<feature type="transmembrane region" description="Helical" evidence="5">
    <location>
        <begin position="414"/>
        <end position="435"/>
    </location>
</feature>
<feature type="transmembrane region" description="Helical" evidence="5">
    <location>
        <begin position="144"/>
        <end position="163"/>
    </location>
</feature>
<dbReference type="Gene3D" id="1.20.1250.20">
    <property type="entry name" value="MFS general substrate transporter like domains"/>
    <property type="match status" value="1"/>
</dbReference>
<dbReference type="OrthoDB" id="268400at2759"/>
<evidence type="ECO:0000313" key="7">
    <source>
        <dbReference type="Proteomes" id="UP000037696"/>
    </source>
</evidence>
<dbReference type="GO" id="GO:0022857">
    <property type="term" value="F:transmembrane transporter activity"/>
    <property type="evidence" value="ECO:0007669"/>
    <property type="project" value="InterPro"/>
</dbReference>
<feature type="transmembrane region" description="Helical" evidence="5">
    <location>
        <begin position="118"/>
        <end position="137"/>
    </location>
</feature>
<feature type="transmembrane region" description="Helical" evidence="5">
    <location>
        <begin position="471"/>
        <end position="493"/>
    </location>
</feature>
<comment type="subcellular location">
    <subcellularLocation>
        <location evidence="1">Membrane</location>
        <topology evidence="1">Multi-pass membrane protein</topology>
    </subcellularLocation>
</comment>
<keyword evidence="3 5" id="KW-1133">Transmembrane helix</keyword>
<dbReference type="PANTHER" id="PTHR23502:SF2">
    <property type="entry name" value="TRANSPORTER, PUTATIVE (AFU_ORTHOLOGUE AFUA_2G08910)-RELATED"/>
    <property type="match status" value="1"/>
</dbReference>
<protein>
    <recommendedName>
        <fullName evidence="8">Major facilitator superfamily (MFS) profile domain-containing protein</fullName>
    </recommendedName>
</protein>
<feature type="transmembrane region" description="Helical" evidence="5">
    <location>
        <begin position="60"/>
        <end position="81"/>
    </location>
</feature>
<feature type="transmembrane region" description="Helical" evidence="5">
    <location>
        <begin position="175"/>
        <end position="193"/>
    </location>
</feature>
<name>A0A0M8NQK9_9EURO</name>
<dbReference type="Proteomes" id="UP000037696">
    <property type="component" value="Unassembled WGS sequence"/>
</dbReference>
<evidence type="ECO:0000256" key="1">
    <source>
        <dbReference type="ARBA" id="ARBA00004141"/>
    </source>
</evidence>